<reference evidence="2 3" key="1">
    <citation type="submission" date="2017-10" db="EMBL/GenBank/DDBJ databases">
        <title>Bifidobacterium genomics.</title>
        <authorList>
            <person name="Lugli G.A."/>
            <person name="Milani C."/>
            <person name="Mancabelli L."/>
        </authorList>
    </citation>
    <scope>NUCLEOTIDE SEQUENCE [LARGE SCALE GENOMIC DNA]</scope>
    <source>
        <strain evidence="2 3">1542B</strain>
    </source>
</reference>
<comment type="caution">
    <text evidence="2">The sequence shown here is derived from an EMBL/GenBank/DDBJ whole genome shotgun (WGS) entry which is preliminary data.</text>
</comment>
<accession>A0A2N3QMQ1</accession>
<organism evidence="2 3">
    <name type="scientific">Bifidobacterium thermophilum</name>
    <dbReference type="NCBI Taxonomy" id="33905"/>
    <lineage>
        <taxon>Bacteria</taxon>
        <taxon>Bacillati</taxon>
        <taxon>Actinomycetota</taxon>
        <taxon>Actinomycetes</taxon>
        <taxon>Bifidobacteriales</taxon>
        <taxon>Bifidobacteriaceae</taxon>
        <taxon>Bifidobacterium</taxon>
    </lineage>
</organism>
<sequence>MPAARRTCGRYRCGGVWKGMTTSHQDTPSPDGGRTAYTPLFSDARRDSGPAGDGRDGARDLVERLAIRSLLAEHLTGQTPAQAYIIAWRRAWDTAIGFCIDAEQALDQEDA</sequence>
<name>A0A2N3QMQ1_9BIFI</name>
<evidence type="ECO:0000256" key="1">
    <source>
        <dbReference type="SAM" id="MobiDB-lite"/>
    </source>
</evidence>
<feature type="region of interest" description="Disordered" evidence="1">
    <location>
        <begin position="19"/>
        <end position="57"/>
    </location>
</feature>
<gene>
    <name evidence="2" type="ORF">CQR47_0754</name>
</gene>
<dbReference type="EMBL" id="PCGY01000011">
    <property type="protein sequence ID" value="PKU92904.1"/>
    <property type="molecule type" value="Genomic_DNA"/>
</dbReference>
<protein>
    <submittedName>
        <fullName evidence="2">Uncharacterized protein</fullName>
    </submittedName>
</protein>
<dbReference type="AlphaFoldDB" id="A0A2N3QMQ1"/>
<evidence type="ECO:0000313" key="3">
    <source>
        <dbReference type="Proteomes" id="UP000233727"/>
    </source>
</evidence>
<dbReference type="Proteomes" id="UP000233727">
    <property type="component" value="Unassembled WGS sequence"/>
</dbReference>
<feature type="compositionally biased region" description="Basic and acidic residues" evidence="1">
    <location>
        <begin position="43"/>
        <end position="57"/>
    </location>
</feature>
<proteinExistence type="predicted"/>
<evidence type="ECO:0000313" key="2">
    <source>
        <dbReference type="EMBL" id="PKU92904.1"/>
    </source>
</evidence>